<dbReference type="EMBL" id="CDMY01000973">
    <property type="protein sequence ID" value="CEM38166.1"/>
    <property type="molecule type" value="Genomic_DNA"/>
</dbReference>
<reference evidence="1 2" key="1">
    <citation type="submission" date="2014-11" db="EMBL/GenBank/DDBJ databases">
        <authorList>
            <person name="Zhu J."/>
            <person name="Qi W."/>
            <person name="Song R."/>
        </authorList>
    </citation>
    <scope>NUCLEOTIDE SEQUENCE [LARGE SCALE GENOMIC DNA]</scope>
</reference>
<evidence type="ECO:0000313" key="2">
    <source>
        <dbReference type="Proteomes" id="UP000041254"/>
    </source>
</evidence>
<protein>
    <recommendedName>
        <fullName evidence="3">IMS import disulfide relay-system CHCH-CHCH-like Cx9C domain-containing protein</fullName>
    </recommendedName>
</protein>
<accession>A0A0G4H388</accession>
<sequence length="144" mass="16081">MSVEQCEQLHKDYTACLSKSGRDPSKCRELETKVRTCSRTLGLNFCIDEGLNLLFCAARPGPDVCAKEFILMRECNRPGGPEILLQGDSMVVSKDKQPYYVSSDLGSISPPPRLNVKGMQDKCDEIRQSIGLPKEAEAFRPKLR</sequence>
<dbReference type="VEuPathDB" id="CryptoDB:Vbra_19525"/>
<keyword evidence="2" id="KW-1185">Reference proteome</keyword>
<evidence type="ECO:0008006" key="3">
    <source>
        <dbReference type="Google" id="ProtNLM"/>
    </source>
</evidence>
<dbReference type="STRING" id="1169540.A0A0G4H388"/>
<proteinExistence type="predicted"/>
<organism evidence="1 2">
    <name type="scientific">Vitrella brassicaformis (strain CCMP3155)</name>
    <dbReference type="NCBI Taxonomy" id="1169540"/>
    <lineage>
        <taxon>Eukaryota</taxon>
        <taxon>Sar</taxon>
        <taxon>Alveolata</taxon>
        <taxon>Colpodellida</taxon>
        <taxon>Vitrellaceae</taxon>
        <taxon>Vitrella</taxon>
    </lineage>
</organism>
<dbReference type="AlphaFoldDB" id="A0A0G4H388"/>
<dbReference type="PhylomeDB" id="A0A0G4H388"/>
<dbReference type="FunCoup" id="A0A0G4H388">
    <property type="interactions" value="17"/>
</dbReference>
<dbReference type="InParanoid" id="A0A0G4H388"/>
<gene>
    <name evidence="1" type="ORF">Vbra_19525</name>
</gene>
<evidence type="ECO:0000313" key="1">
    <source>
        <dbReference type="EMBL" id="CEM38166.1"/>
    </source>
</evidence>
<name>A0A0G4H388_VITBC</name>
<dbReference type="OrthoDB" id="408698at2759"/>
<dbReference type="Proteomes" id="UP000041254">
    <property type="component" value="Unassembled WGS sequence"/>
</dbReference>